<evidence type="ECO:0000313" key="6">
    <source>
        <dbReference type="EMBL" id="MFC3088003.1"/>
    </source>
</evidence>
<dbReference type="InterPro" id="IPR025662">
    <property type="entry name" value="Sigma_54_int_dom_ATP-bd_1"/>
</dbReference>
<dbReference type="InterPro" id="IPR003593">
    <property type="entry name" value="AAA+_ATPase"/>
</dbReference>
<evidence type="ECO:0000256" key="2">
    <source>
        <dbReference type="ARBA" id="ARBA00022840"/>
    </source>
</evidence>
<dbReference type="PANTHER" id="PTHR32071">
    <property type="entry name" value="TRANSCRIPTIONAL REGULATORY PROTEIN"/>
    <property type="match status" value="1"/>
</dbReference>
<sequence length="446" mass="49166">MLLDLCQDEGFRQFCDVLNEAVIVFDEEKNVVALNKAAEKATGLHRSIACGYSAEALSARSRLGLKPLLAGDAVGHRSVMLRWRDEPGEIAASLHVLSKSGLPSLRVALFQPPATALARAKSDTTQRLLRNDSLPLYQRRLEPLIEFGVRAFQSRRRILLLGETGVGKTTLVMQMHRQAIGADQPFVHVNCSSISESLFEAEMFGYERGAFTGALASGKPGFIEAASGGTLFLDEIGDMPSSQQAKLLKFLEDGCIQPVGGVRQKSVDVFVVCATNRDLAEDVRKRTFREDLYFRIAMIPLTVPPLREYRDELPGLIDTMIANLNLTRARRLVLSADCRRRMVEHSYPGNMRELIGVIGRLDLLADEVAGVEHLPPQMQGGGGGDRPSAPTRDAEEEATDGRPLKQRVRAYERRLIDEAVRAAPSKRQAARALGIDIASLLRKLQE</sequence>
<dbReference type="InterPro" id="IPR027417">
    <property type="entry name" value="P-loop_NTPase"/>
</dbReference>
<dbReference type="SUPFAM" id="SSF46689">
    <property type="entry name" value="Homeodomain-like"/>
    <property type="match status" value="1"/>
</dbReference>
<gene>
    <name evidence="6" type="ORF">ACFOD6_18330</name>
</gene>
<dbReference type="Gene3D" id="3.40.50.300">
    <property type="entry name" value="P-loop containing nucleotide triphosphate hydrolases"/>
    <property type="match status" value="1"/>
</dbReference>
<dbReference type="Gene3D" id="1.10.8.60">
    <property type="match status" value="1"/>
</dbReference>
<evidence type="ECO:0000256" key="1">
    <source>
        <dbReference type="ARBA" id="ARBA00022741"/>
    </source>
</evidence>
<dbReference type="InterPro" id="IPR058031">
    <property type="entry name" value="AAA_lid_NorR"/>
</dbReference>
<dbReference type="CDD" id="cd00009">
    <property type="entry name" value="AAA"/>
    <property type="match status" value="1"/>
</dbReference>
<evidence type="ECO:0000256" key="3">
    <source>
        <dbReference type="ARBA" id="ARBA00023159"/>
    </source>
</evidence>
<evidence type="ECO:0000313" key="7">
    <source>
        <dbReference type="Proteomes" id="UP001595445"/>
    </source>
</evidence>
<dbReference type="Pfam" id="PF25601">
    <property type="entry name" value="AAA_lid_14"/>
    <property type="match status" value="1"/>
</dbReference>
<dbReference type="PROSITE" id="PS00676">
    <property type="entry name" value="SIGMA54_INTERACT_2"/>
    <property type="match status" value="1"/>
</dbReference>
<dbReference type="SUPFAM" id="SSF52540">
    <property type="entry name" value="P-loop containing nucleoside triphosphate hydrolases"/>
    <property type="match status" value="1"/>
</dbReference>
<protein>
    <submittedName>
        <fullName evidence="6">Sigma 54-interacting transcriptional regulator</fullName>
    </submittedName>
</protein>
<dbReference type="PROSITE" id="PS00675">
    <property type="entry name" value="SIGMA54_INTERACT_1"/>
    <property type="match status" value="1"/>
</dbReference>
<dbReference type="EMBL" id="JBHRSM010000045">
    <property type="protein sequence ID" value="MFC3088003.1"/>
    <property type="molecule type" value="Genomic_DNA"/>
</dbReference>
<dbReference type="PROSITE" id="PS50045">
    <property type="entry name" value="SIGMA54_INTERACT_4"/>
    <property type="match status" value="1"/>
</dbReference>
<keyword evidence="7" id="KW-1185">Reference proteome</keyword>
<comment type="caution">
    <text evidence="6">The sequence shown here is derived from an EMBL/GenBank/DDBJ whole genome shotgun (WGS) entry which is preliminary data.</text>
</comment>
<dbReference type="RefSeq" id="WP_386259702.1">
    <property type="nucleotide sequence ID" value="NZ_JBHRSM010000045.1"/>
</dbReference>
<feature type="domain" description="Sigma-54 factor interaction" evidence="5">
    <location>
        <begin position="141"/>
        <end position="363"/>
    </location>
</feature>
<dbReference type="InterPro" id="IPR002078">
    <property type="entry name" value="Sigma_54_int"/>
</dbReference>
<keyword evidence="2" id="KW-0067">ATP-binding</keyword>
<dbReference type="InterPro" id="IPR009057">
    <property type="entry name" value="Homeodomain-like_sf"/>
</dbReference>
<dbReference type="Gene3D" id="1.10.10.60">
    <property type="entry name" value="Homeodomain-like"/>
    <property type="match status" value="1"/>
</dbReference>
<evidence type="ECO:0000256" key="4">
    <source>
        <dbReference type="SAM" id="MobiDB-lite"/>
    </source>
</evidence>
<feature type="region of interest" description="Disordered" evidence="4">
    <location>
        <begin position="373"/>
        <end position="406"/>
    </location>
</feature>
<evidence type="ECO:0000259" key="5">
    <source>
        <dbReference type="PROSITE" id="PS50045"/>
    </source>
</evidence>
<name>A0ABV7E1C5_9RHOB</name>
<dbReference type="SMART" id="SM00382">
    <property type="entry name" value="AAA"/>
    <property type="match status" value="1"/>
</dbReference>
<reference evidence="7" key="1">
    <citation type="journal article" date="2019" name="Int. J. Syst. Evol. Microbiol.">
        <title>The Global Catalogue of Microorganisms (GCM) 10K type strain sequencing project: providing services to taxonomists for standard genome sequencing and annotation.</title>
        <authorList>
            <consortium name="The Broad Institute Genomics Platform"/>
            <consortium name="The Broad Institute Genome Sequencing Center for Infectious Disease"/>
            <person name="Wu L."/>
            <person name="Ma J."/>
        </authorList>
    </citation>
    <scope>NUCLEOTIDE SEQUENCE [LARGE SCALE GENOMIC DNA]</scope>
    <source>
        <strain evidence="7">KCTC 62102</strain>
    </source>
</reference>
<keyword evidence="3" id="KW-0010">Activator</keyword>
<keyword evidence="1" id="KW-0547">Nucleotide-binding</keyword>
<dbReference type="Proteomes" id="UP001595445">
    <property type="component" value="Unassembled WGS sequence"/>
</dbReference>
<accession>A0ABV7E1C5</accession>
<organism evidence="6 7">
    <name type="scientific">Tabrizicola soli</name>
    <dbReference type="NCBI Taxonomy" id="2185115"/>
    <lineage>
        <taxon>Bacteria</taxon>
        <taxon>Pseudomonadati</taxon>
        <taxon>Pseudomonadota</taxon>
        <taxon>Alphaproteobacteria</taxon>
        <taxon>Rhodobacterales</taxon>
        <taxon>Paracoccaceae</taxon>
        <taxon>Tabrizicola</taxon>
    </lineage>
</organism>
<proteinExistence type="predicted"/>
<dbReference type="InterPro" id="IPR025943">
    <property type="entry name" value="Sigma_54_int_dom_ATP-bd_2"/>
</dbReference>
<dbReference type="Pfam" id="PF00158">
    <property type="entry name" value="Sigma54_activat"/>
    <property type="match status" value="1"/>
</dbReference>